<feature type="domain" description="Disease resistance N-terminal" evidence="6">
    <location>
        <begin position="18"/>
        <end position="94"/>
    </location>
</feature>
<keyword evidence="8" id="KW-1185">Reference proteome</keyword>
<dbReference type="GO" id="GO:0000166">
    <property type="term" value="F:nucleotide binding"/>
    <property type="evidence" value="ECO:0007669"/>
    <property type="project" value="UniProtKB-KW"/>
</dbReference>
<evidence type="ECO:0000313" key="8">
    <source>
        <dbReference type="Proteomes" id="UP000298652"/>
    </source>
</evidence>
<evidence type="ECO:0000256" key="3">
    <source>
        <dbReference type="ARBA" id="ARBA00022737"/>
    </source>
</evidence>
<evidence type="ECO:0000256" key="4">
    <source>
        <dbReference type="ARBA" id="ARBA00022741"/>
    </source>
</evidence>
<dbReference type="GO" id="GO:0006952">
    <property type="term" value="P:defense response"/>
    <property type="evidence" value="ECO:0007669"/>
    <property type="project" value="UniProtKB-KW"/>
</dbReference>
<accession>A0A4U6UI53</accession>
<dbReference type="EMBL" id="CM016556">
    <property type="protein sequence ID" value="TKW14384.1"/>
    <property type="molecule type" value="Genomic_DNA"/>
</dbReference>
<gene>
    <name evidence="7" type="ORF">SEVIR_5G164100v2</name>
</gene>
<keyword evidence="2" id="KW-0433">Leucine-rich repeat</keyword>
<comment type="similarity">
    <text evidence="1">Belongs to the disease resistance NB-LRR family.</text>
</comment>
<keyword evidence="5" id="KW-0611">Plant defense</keyword>
<keyword evidence="4" id="KW-0547">Nucleotide-binding</keyword>
<dbReference type="Gene3D" id="1.20.5.4130">
    <property type="match status" value="1"/>
</dbReference>
<evidence type="ECO:0000256" key="5">
    <source>
        <dbReference type="ARBA" id="ARBA00022821"/>
    </source>
</evidence>
<dbReference type="Gramene" id="TKW14384">
    <property type="protein sequence ID" value="TKW14384"/>
    <property type="gene ID" value="SEVIR_5G164100v2"/>
</dbReference>
<dbReference type="Proteomes" id="UP000298652">
    <property type="component" value="Chromosome 5"/>
</dbReference>
<protein>
    <recommendedName>
        <fullName evidence="6">Disease resistance N-terminal domain-containing protein</fullName>
    </recommendedName>
</protein>
<organism evidence="7 8">
    <name type="scientific">Setaria viridis</name>
    <name type="common">Green bristlegrass</name>
    <name type="synonym">Setaria italica subsp. viridis</name>
    <dbReference type="NCBI Taxonomy" id="4556"/>
    <lineage>
        <taxon>Eukaryota</taxon>
        <taxon>Viridiplantae</taxon>
        <taxon>Streptophyta</taxon>
        <taxon>Embryophyta</taxon>
        <taxon>Tracheophyta</taxon>
        <taxon>Spermatophyta</taxon>
        <taxon>Magnoliopsida</taxon>
        <taxon>Liliopsida</taxon>
        <taxon>Poales</taxon>
        <taxon>Poaceae</taxon>
        <taxon>PACMAD clade</taxon>
        <taxon>Panicoideae</taxon>
        <taxon>Panicodae</taxon>
        <taxon>Paniceae</taxon>
        <taxon>Cenchrinae</taxon>
        <taxon>Setaria</taxon>
    </lineage>
</organism>
<dbReference type="Pfam" id="PF18052">
    <property type="entry name" value="Rx_N"/>
    <property type="match status" value="1"/>
</dbReference>
<evidence type="ECO:0000256" key="2">
    <source>
        <dbReference type="ARBA" id="ARBA00022614"/>
    </source>
</evidence>
<reference evidence="7" key="1">
    <citation type="submission" date="2019-03" db="EMBL/GenBank/DDBJ databases">
        <title>WGS assembly of Setaria viridis.</title>
        <authorList>
            <person name="Huang P."/>
            <person name="Jenkins J."/>
            <person name="Grimwood J."/>
            <person name="Barry K."/>
            <person name="Healey A."/>
            <person name="Mamidi S."/>
            <person name="Sreedasyam A."/>
            <person name="Shu S."/>
            <person name="Feldman M."/>
            <person name="Wu J."/>
            <person name="Yu Y."/>
            <person name="Chen C."/>
            <person name="Johnson J."/>
            <person name="Rokhsar D."/>
            <person name="Baxter I."/>
            <person name="Schmutz J."/>
            <person name="Brutnell T."/>
            <person name="Kellogg E."/>
        </authorList>
    </citation>
    <scope>NUCLEOTIDE SEQUENCE [LARGE SCALE GENOMIC DNA]</scope>
</reference>
<name>A0A4U6UI53_SETVI</name>
<sequence length="153" mass="17924">MAELVASMVVGPLSLVKEKASSYLLYQYKVMEEQHENLKVMLPFILERITDAEKQATDKEAIRPWLQKLKVAAYEAIEVFDEFNYEALRRQAKKEGRYIKLGMDSVKLFPTHNRIMFRYRMGNKLCKIVRNIEALVSKCATFGSTNSHKRRFR</sequence>
<evidence type="ECO:0000259" key="6">
    <source>
        <dbReference type="Pfam" id="PF18052"/>
    </source>
</evidence>
<dbReference type="AlphaFoldDB" id="A0A4U6UI53"/>
<evidence type="ECO:0000256" key="1">
    <source>
        <dbReference type="ARBA" id="ARBA00008894"/>
    </source>
</evidence>
<keyword evidence="3" id="KW-0677">Repeat</keyword>
<evidence type="ECO:0000313" key="7">
    <source>
        <dbReference type="EMBL" id="TKW14384.1"/>
    </source>
</evidence>
<dbReference type="InterPro" id="IPR041118">
    <property type="entry name" value="Rx_N"/>
</dbReference>
<proteinExistence type="inferred from homology"/>